<dbReference type="eggNOG" id="ENOG50348V7">
    <property type="taxonomic scope" value="Bacteria"/>
</dbReference>
<organism evidence="1 2">
    <name type="scientific">Magnetococcus marinus (strain ATCC BAA-1437 / JCM 17883 / MC-1)</name>
    <dbReference type="NCBI Taxonomy" id="156889"/>
    <lineage>
        <taxon>Bacteria</taxon>
        <taxon>Pseudomonadati</taxon>
        <taxon>Pseudomonadota</taxon>
        <taxon>Magnetococcia</taxon>
        <taxon>Magnetococcales</taxon>
        <taxon>Magnetococcaceae</taxon>
        <taxon>Magnetococcus</taxon>
    </lineage>
</organism>
<reference evidence="2" key="1">
    <citation type="journal article" date="2009" name="Appl. Environ. Microbiol.">
        <title>Complete genome sequence of the chemolithoautotrophic marine magnetotactic coccus strain MC-1.</title>
        <authorList>
            <person name="Schubbe S."/>
            <person name="Williams T.J."/>
            <person name="Xie G."/>
            <person name="Kiss H.E."/>
            <person name="Brettin T.S."/>
            <person name="Martinez D."/>
            <person name="Ross C.A."/>
            <person name="Schuler D."/>
            <person name="Cox B.L."/>
            <person name="Nealson K.H."/>
            <person name="Bazylinski D.A."/>
        </authorList>
    </citation>
    <scope>NUCLEOTIDE SEQUENCE [LARGE SCALE GENOMIC DNA]</scope>
    <source>
        <strain evidence="2">ATCC BAA-1437 / JCM 17883 / MC-1</strain>
    </source>
</reference>
<reference evidence="1 2" key="2">
    <citation type="journal article" date="2012" name="Int. J. Syst. Evol. Microbiol.">
        <title>Magnetococcus marinus gen. nov., sp. nov., a marine, magnetotactic bacterium that represents a novel lineage (Magnetococcaceae fam. nov.; Magnetococcales ord. nov.) at the base of the Alphaproteobacteria.</title>
        <authorList>
            <person name="Bazylinski D.A."/>
            <person name="Williams T.J."/>
            <person name="Lefevre C.T."/>
            <person name="Berg R.J."/>
            <person name="Zhang C.L."/>
            <person name="Bowser S.S."/>
            <person name="Dean A.J."/>
            <person name="Beveridge T.J."/>
        </authorList>
    </citation>
    <scope>NUCLEOTIDE SEQUENCE [LARGE SCALE GENOMIC DNA]</scope>
    <source>
        <strain evidence="2">ATCC BAA-1437 / JCM 17883 / MC-1</strain>
    </source>
</reference>
<name>A0L976_MAGMM</name>
<evidence type="ECO:0000313" key="2">
    <source>
        <dbReference type="Proteomes" id="UP000002586"/>
    </source>
</evidence>
<sequence>MNQQSNPINGSEIKFGFWPQGSWPGEYKTLQTNTFTIDALPDIANTVEDVLKHEQSNDNWLYPPIVNTQEKRSKDGHCPKVAASAFALPQTHVLKCNQGAIDPQLAHFIIAVLGLLVGLRLIPKGWNHFYRAAIRVGTLSDLVCSNSGIEAVLNQAEHFWLTNPSPEVQKNIFGAIHWQLFSHSYQHEFEEFSALYTVLDTCWKLHCDISGQGRVNHSKRAQELACHYGIPVPSWASTRQENGREECDISTLRNEFVHEGRYAGEPIGFAYPNTYTPDLPVQMKAFNCRLILSLLGIRCEYNGTEVNTRSSHALGLHSINPESEAG</sequence>
<dbReference type="EMBL" id="CP000471">
    <property type="protein sequence ID" value="ABK44519.1"/>
    <property type="molecule type" value="Genomic_DNA"/>
</dbReference>
<dbReference type="RefSeq" id="WP_011713654.1">
    <property type="nucleotide sequence ID" value="NC_008576.1"/>
</dbReference>
<dbReference type="STRING" id="156889.Mmc1_2018"/>
<proteinExistence type="predicted"/>
<gene>
    <name evidence="1" type="ordered locus">Mmc1_2018</name>
</gene>
<dbReference type="Proteomes" id="UP000002586">
    <property type="component" value="Chromosome"/>
</dbReference>
<dbReference type="HOGENOM" id="CLU_890657_0_0_5"/>
<dbReference type="AlphaFoldDB" id="A0L976"/>
<evidence type="ECO:0008006" key="3">
    <source>
        <dbReference type="Google" id="ProtNLM"/>
    </source>
</evidence>
<dbReference type="KEGG" id="mgm:Mmc1_2018"/>
<keyword evidence="2" id="KW-1185">Reference proteome</keyword>
<protein>
    <recommendedName>
        <fullName evidence="3">Apea-like HEPN domain-containing protein</fullName>
    </recommendedName>
</protein>
<evidence type="ECO:0000313" key="1">
    <source>
        <dbReference type="EMBL" id="ABK44519.1"/>
    </source>
</evidence>
<accession>A0L976</accession>
<dbReference type="OrthoDB" id="8441376at2"/>